<dbReference type="PANTHER" id="PTHR12052:SF5">
    <property type="entry name" value="THIOREDOXIN-LIKE PROTEIN 4A"/>
    <property type="match status" value="1"/>
</dbReference>
<dbReference type="OrthoDB" id="147752at2759"/>
<reference evidence="8" key="1">
    <citation type="submission" date="2016-11" db="EMBL/GenBank/DDBJ databases">
        <authorList>
            <person name="Guldener U."/>
        </authorList>
    </citation>
    <scope>NUCLEOTIDE SEQUENCE [LARGE SCALE GENOMIC DNA]</scope>
</reference>
<keyword evidence="3 6" id="KW-0507">mRNA processing</keyword>
<organism evidence="7 8">
    <name type="scientific">Hanseniaspora guilliermondii</name>
    <dbReference type="NCBI Taxonomy" id="56406"/>
    <lineage>
        <taxon>Eukaryota</taxon>
        <taxon>Fungi</taxon>
        <taxon>Dikarya</taxon>
        <taxon>Ascomycota</taxon>
        <taxon>Saccharomycotina</taxon>
        <taxon>Saccharomycetes</taxon>
        <taxon>Saccharomycodales</taxon>
        <taxon>Saccharomycodaceae</taxon>
        <taxon>Hanseniaspora</taxon>
    </lineage>
</organism>
<keyword evidence="5 6" id="KW-0539">Nucleus</keyword>
<comment type="function">
    <text evidence="6">Essential role in pre-mRNA splicing. Also essential for entry into mitosis (G2/M progression) as well as for chromosome segregation during mitosis.</text>
</comment>
<evidence type="ECO:0000256" key="2">
    <source>
        <dbReference type="ARBA" id="ARBA00008241"/>
    </source>
</evidence>
<dbReference type="GO" id="GO:0000398">
    <property type="term" value="P:mRNA splicing, via spliceosome"/>
    <property type="evidence" value="ECO:0007669"/>
    <property type="project" value="UniProtKB-UniRule"/>
</dbReference>
<dbReference type="SMART" id="SM01410">
    <property type="entry name" value="DIM1"/>
    <property type="match status" value="1"/>
</dbReference>
<evidence type="ECO:0000256" key="6">
    <source>
        <dbReference type="PIRNR" id="PIRNR017199"/>
    </source>
</evidence>
<gene>
    <name evidence="7" type="ORF">HGUI_00962</name>
</gene>
<accession>A0A1L0AWX0</accession>
<dbReference type="InterPro" id="IPR036249">
    <property type="entry name" value="Thioredoxin-like_sf"/>
</dbReference>
<dbReference type="GO" id="GO:0005682">
    <property type="term" value="C:U5 snRNP"/>
    <property type="evidence" value="ECO:0007669"/>
    <property type="project" value="UniProtKB-UniRule"/>
</dbReference>
<keyword evidence="8" id="KW-1185">Reference proteome</keyword>
<comment type="similarity">
    <text evidence="2 6">Belongs to the DIM1 family.</text>
</comment>
<dbReference type="GO" id="GO:0005681">
    <property type="term" value="C:spliceosomal complex"/>
    <property type="evidence" value="ECO:0007669"/>
    <property type="project" value="TreeGrafter"/>
</dbReference>
<dbReference type="PIRSF" id="PIRSF017199">
    <property type="entry name" value="mRNA_splic_U5"/>
    <property type="match status" value="1"/>
</dbReference>
<evidence type="ECO:0000256" key="5">
    <source>
        <dbReference type="ARBA" id="ARBA00023242"/>
    </source>
</evidence>
<dbReference type="SUPFAM" id="SSF52833">
    <property type="entry name" value="Thioredoxin-like"/>
    <property type="match status" value="1"/>
</dbReference>
<sequence length="157" mass="18439">MNSKFTTSVKINEKKPLLTGIPELRSGWHIDQAILYDDTRLAIIRFGRPSKLPCKLMDDMLKSLQFKLINMAAMYFVDIDKVDDYNDIYDFGEDDDFAIMFFWQNKHIMVDFDTGDNNKLNFVINDKQEFIDIVEVVYKSCRRGRVSCRSPHTYSQT</sequence>
<comment type="subcellular location">
    <subcellularLocation>
        <location evidence="1 6">Nucleus</location>
    </subcellularLocation>
</comment>
<dbReference type="AlphaFoldDB" id="A0A1L0AWX0"/>
<protein>
    <recommendedName>
        <fullName evidence="6">Spliceosomal protein DIB1</fullName>
    </recommendedName>
</protein>
<dbReference type="GO" id="GO:0046540">
    <property type="term" value="C:U4/U6 x U5 tri-snRNP complex"/>
    <property type="evidence" value="ECO:0007669"/>
    <property type="project" value="UniProtKB-UniRule"/>
</dbReference>
<dbReference type="InterPro" id="IPR004123">
    <property type="entry name" value="Dim1"/>
</dbReference>
<dbReference type="Proteomes" id="UP000183365">
    <property type="component" value="Unassembled WGS sequence"/>
</dbReference>
<evidence type="ECO:0000256" key="1">
    <source>
        <dbReference type="ARBA" id="ARBA00004123"/>
    </source>
</evidence>
<evidence type="ECO:0000313" key="8">
    <source>
        <dbReference type="Proteomes" id="UP000183365"/>
    </source>
</evidence>
<dbReference type="Gene3D" id="3.40.30.10">
    <property type="entry name" value="Glutaredoxin"/>
    <property type="match status" value="1"/>
</dbReference>
<evidence type="ECO:0000256" key="3">
    <source>
        <dbReference type="ARBA" id="ARBA00022664"/>
    </source>
</evidence>
<proteinExistence type="inferred from homology"/>
<dbReference type="PANTHER" id="PTHR12052">
    <property type="entry name" value="THIOREDOXIN-LIKE PROTEN 4A, 4B"/>
    <property type="match status" value="1"/>
</dbReference>
<name>A0A1L0AWX0_9ASCO</name>
<dbReference type="VEuPathDB" id="FungiDB:HGUI_00962"/>
<evidence type="ECO:0000256" key="4">
    <source>
        <dbReference type="ARBA" id="ARBA00023187"/>
    </source>
</evidence>
<dbReference type="Pfam" id="PF02966">
    <property type="entry name" value="DIM1"/>
    <property type="match status" value="1"/>
</dbReference>
<dbReference type="EMBL" id="FQNF01000012">
    <property type="protein sequence ID" value="SGZ38762.1"/>
    <property type="molecule type" value="Genomic_DNA"/>
</dbReference>
<keyword evidence="4 6" id="KW-0508">mRNA splicing</keyword>
<evidence type="ECO:0000313" key="7">
    <source>
        <dbReference type="EMBL" id="SGZ38762.1"/>
    </source>
</evidence>